<dbReference type="EMBL" id="AP014963">
    <property type="protein sequence ID" value="BAT01313.1"/>
    <property type="molecule type" value="Genomic_DNA"/>
</dbReference>
<protein>
    <submittedName>
        <fullName evidence="2">Os07g0450100 protein</fullName>
    </submittedName>
</protein>
<gene>
    <name evidence="2" type="ordered locus">Os07g0450100</name>
    <name evidence="2" type="ORF">OSNPB_070450100</name>
</gene>
<reference evidence="2 3" key="3">
    <citation type="journal article" date="2013" name="Rice">
        <title>Improvement of the Oryza sativa Nipponbare reference genome using next generation sequence and optical map data.</title>
        <authorList>
            <person name="Kawahara Y."/>
            <person name="de la Bastide M."/>
            <person name="Hamilton J.P."/>
            <person name="Kanamori H."/>
            <person name="McCombie W.R."/>
            <person name="Ouyang S."/>
            <person name="Schwartz D.C."/>
            <person name="Tanaka T."/>
            <person name="Wu J."/>
            <person name="Zhou S."/>
            <person name="Childs K.L."/>
            <person name="Davidson R.M."/>
            <person name="Lin H."/>
            <person name="Quesada-Ocampo L."/>
            <person name="Vaillancourt B."/>
            <person name="Sakai H."/>
            <person name="Lee S.S."/>
            <person name="Kim J."/>
            <person name="Numa H."/>
            <person name="Itoh T."/>
            <person name="Buell C.R."/>
            <person name="Matsumoto T."/>
        </authorList>
    </citation>
    <scope>NUCLEOTIDE SEQUENCE [LARGE SCALE GENOMIC DNA]</scope>
    <source>
        <strain evidence="3">cv. Nipponbare</strain>
    </source>
</reference>
<organism evidence="2 3">
    <name type="scientific">Oryza sativa subsp. japonica</name>
    <name type="common">Rice</name>
    <dbReference type="NCBI Taxonomy" id="39947"/>
    <lineage>
        <taxon>Eukaryota</taxon>
        <taxon>Viridiplantae</taxon>
        <taxon>Streptophyta</taxon>
        <taxon>Embryophyta</taxon>
        <taxon>Tracheophyta</taxon>
        <taxon>Spermatophyta</taxon>
        <taxon>Magnoliopsida</taxon>
        <taxon>Liliopsida</taxon>
        <taxon>Poales</taxon>
        <taxon>Poaceae</taxon>
        <taxon>BOP clade</taxon>
        <taxon>Oryzoideae</taxon>
        <taxon>Oryzeae</taxon>
        <taxon>Oryzinae</taxon>
        <taxon>Oryza</taxon>
        <taxon>Oryza sativa</taxon>
    </lineage>
</organism>
<feature type="region of interest" description="Disordered" evidence="1">
    <location>
        <begin position="1"/>
        <end position="38"/>
    </location>
</feature>
<dbReference type="PaxDb" id="39947-A0A0P0X5Z1"/>
<keyword evidence="3" id="KW-1185">Reference proteome</keyword>
<dbReference type="OMA" id="PSEDPCN"/>
<accession>A0A0P0X5Z1</accession>
<reference evidence="2 3" key="2">
    <citation type="journal article" date="2013" name="Plant Cell Physiol.">
        <title>Rice Annotation Project Database (RAP-DB): an integrative and interactive database for rice genomics.</title>
        <authorList>
            <person name="Sakai H."/>
            <person name="Lee S.S."/>
            <person name="Tanaka T."/>
            <person name="Numa H."/>
            <person name="Kim J."/>
            <person name="Kawahara Y."/>
            <person name="Wakimoto H."/>
            <person name="Yang C.C."/>
            <person name="Iwamoto M."/>
            <person name="Abe T."/>
            <person name="Yamada Y."/>
            <person name="Muto A."/>
            <person name="Inokuchi H."/>
            <person name="Ikemura T."/>
            <person name="Matsumoto T."/>
            <person name="Sasaki T."/>
            <person name="Itoh T."/>
        </authorList>
    </citation>
    <scope>NUCLEOTIDE SEQUENCE [LARGE SCALE GENOMIC DNA]</scope>
    <source>
        <strain evidence="3">cv. Nipponbare</strain>
    </source>
</reference>
<reference evidence="3" key="1">
    <citation type="journal article" date="2005" name="Nature">
        <title>The map-based sequence of the rice genome.</title>
        <authorList>
            <consortium name="International rice genome sequencing project (IRGSP)"/>
            <person name="Matsumoto T."/>
            <person name="Wu J."/>
            <person name="Kanamori H."/>
            <person name="Katayose Y."/>
            <person name="Fujisawa M."/>
            <person name="Namiki N."/>
            <person name="Mizuno H."/>
            <person name="Yamamoto K."/>
            <person name="Antonio B.A."/>
            <person name="Baba T."/>
            <person name="Sakata K."/>
            <person name="Nagamura Y."/>
            <person name="Aoki H."/>
            <person name="Arikawa K."/>
            <person name="Arita K."/>
            <person name="Bito T."/>
            <person name="Chiden Y."/>
            <person name="Fujitsuka N."/>
            <person name="Fukunaka R."/>
            <person name="Hamada M."/>
            <person name="Harada C."/>
            <person name="Hayashi A."/>
            <person name="Hijishita S."/>
            <person name="Honda M."/>
            <person name="Hosokawa S."/>
            <person name="Ichikawa Y."/>
            <person name="Idonuma A."/>
            <person name="Iijima M."/>
            <person name="Ikeda M."/>
            <person name="Ikeno M."/>
            <person name="Ito K."/>
            <person name="Ito S."/>
            <person name="Ito T."/>
            <person name="Ito Y."/>
            <person name="Ito Y."/>
            <person name="Iwabuchi A."/>
            <person name="Kamiya K."/>
            <person name="Karasawa W."/>
            <person name="Kurita K."/>
            <person name="Katagiri S."/>
            <person name="Kikuta A."/>
            <person name="Kobayashi H."/>
            <person name="Kobayashi N."/>
            <person name="Machita K."/>
            <person name="Maehara T."/>
            <person name="Masukawa M."/>
            <person name="Mizubayashi T."/>
            <person name="Mukai Y."/>
            <person name="Nagasaki H."/>
            <person name="Nagata Y."/>
            <person name="Naito S."/>
            <person name="Nakashima M."/>
            <person name="Nakama Y."/>
            <person name="Nakamichi Y."/>
            <person name="Nakamura M."/>
            <person name="Meguro A."/>
            <person name="Negishi M."/>
            <person name="Ohta I."/>
            <person name="Ohta T."/>
            <person name="Okamoto M."/>
            <person name="Ono N."/>
            <person name="Saji S."/>
            <person name="Sakaguchi M."/>
            <person name="Sakai K."/>
            <person name="Shibata M."/>
            <person name="Shimokawa T."/>
            <person name="Song J."/>
            <person name="Takazaki Y."/>
            <person name="Terasawa K."/>
            <person name="Tsugane M."/>
            <person name="Tsuji K."/>
            <person name="Ueda S."/>
            <person name="Waki K."/>
            <person name="Yamagata H."/>
            <person name="Yamamoto M."/>
            <person name="Yamamoto S."/>
            <person name="Yamane H."/>
            <person name="Yoshiki S."/>
            <person name="Yoshihara R."/>
            <person name="Yukawa K."/>
            <person name="Zhong H."/>
            <person name="Yano M."/>
            <person name="Yuan Q."/>
            <person name="Ouyang S."/>
            <person name="Liu J."/>
            <person name="Jones K.M."/>
            <person name="Gansberger K."/>
            <person name="Moffat K."/>
            <person name="Hill J."/>
            <person name="Bera J."/>
            <person name="Fadrosh D."/>
            <person name="Jin S."/>
            <person name="Johri S."/>
            <person name="Kim M."/>
            <person name="Overton L."/>
            <person name="Reardon M."/>
            <person name="Tsitrin T."/>
            <person name="Vuong H."/>
            <person name="Weaver B."/>
            <person name="Ciecko A."/>
            <person name="Tallon L."/>
            <person name="Jackson J."/>
            <person name="Pai G."/>
            <person name="Aken S.V."/>
            <person name="Utterback T."/>
            <person name="Reidmuller S."/>
            <person name="Feldblyum T."/>
            <person name="Hsiao J."/>
            <person name="Zismann V."/>
            <person name="Iobst S."/>
            <person name="de Vazeille A.R."/>
            <person name="Buell C.R."/>
            <person name="Ying K."/>
            <person name="Li Y."/>
            <person name="Lu T."/>
            <person name="Huang Y."/>
            <person name="Zhao Q."/>
            <person name="Feng Q."/>
            <person name="Zhang L."/>
            <person name="Zhu J."/>
            <person name="Weng Q."/>
            <person name="Mu J."/>
            <person name="Lu Y."/>
            <person name="Fan D."/>
            <person name="Liu Y."/>
            <person name="Guan J."/>
            <person name="Zhang Y."/>
            <person name="Yu S."/>
            <person name="Liu X."/>
            <person name="Zhang Y."/>
            <person name="Hong G."/>
            <person name="Han B."/>
            <person name="Choisne N."/>
            <person name="Demange N."/>
            <person name="Orjeda G."/>
            <person name="Samain S."/>
            <person name="Cattolico L."/>
            <person name="Pelletier E."/>
            <person name="Couloux A."/>
            <person name="Segurens B."/>
            <person name="Wincker P."/>
            <person name="D'Hont A."/>
            <person name="Scarpelli C."/>
            <person name="Weissenbach J."/>
            <person name="Salanoubat M."/>
            <person name="Quetier F."/>
            <person name="Yu Y."/>
            <person name="Kim H.R."/>
            <person name="Rambo T."/>
            <person name="Currie J."/>
            <person name="Collura K."/>
            <person name="Luo M."/>
            <person name="Yang T."/>
            <person name="Ammiraju J.S.S."/>
            <person name="Engler F."/>
            <person name="Soderlund C."/>
            <person name="Wing R.A."/>
            <person name="Palmer L.E."/>
            <person name="de la Bastide M."/>
            <person name="Spiegel L."/>
            <person name="Nascimento L."/>
            <person name="Zutavern T."/>
            <person name="O'Shaughnessy A."/>
            <person name="Dike S."/>
            <person name="Dedhia N."/>
            <person name="Preston R."/>
            <person name="Balija V."/>
            <person name="McCombie W.R."/>
            <person name="Chow T."/>
            <person name="Chen H."/>
            <person name="Chung M."/>
            <person name="Chen C."/>
            <person name="Shaw J."/>
            <person name="Wu H."/>
            <person name="Hsiao K."/>
            <person name="Chao Y."/>
            <person name="Chu M."/>
            <person name="Cheng C."/>
            <person name="Hour A."/>
            <person name="Lee P."/>
            <person name="Lin S."/>
            <person name="Lin Y."/>
            <person name="Liou J."/>
            <person name="Liu S."/>
            <person name="Hsing Y."/>
            <person name="Raghuvanshi S."/>
            <person name="Mohanty A."/>
            <person name="Bharti A.K."/>
            <person name="Gaur A."/>
            <person name="Gupta V."/>
            <person name="Kumar D."/>
            <person name="Ravi V."/>
            <person name="Vij S."/>
            <person name="Kapur A."/>
            <person name="Khurana P."/>
            <person name="Khurana P."/>
            <person name="Khurana J.P."/>
            <person name="Tyagi A.K."/>
            <person name="Gaikwad K."/>
            <person name="Singh A."/>
            <person name="Dalal V."/>
            <person name="Srivastava S."/>
            <person name="Dixit A."/>
            <person name="Pal A.K."/>
            <person name="Ghazi I.A."/>
            <person name="Yadav M."/>
            <person name="Pandit A."/>
            <person name="Bhargava A."/>
            <person name="Sureshbabu K."/>
            <person name="Batra K."/>
            <person name="Sharma T.R."/>
            <person name="Mohapatra T."/>
            <person name="Singh N.K."/>
            <person name="Messing J."/>
            <person name="Nelson A.B."/>
            <person name="Fuks G."/>
            <person name="Kavchok S."/>
            <person name="Keizer G."/>
            <person name="Linton E."/>
            <person name="Llaca V."/>
            <person name="Song R."/>
            <person name="Tanyolac B."/>
            <person name="Young S."/>
            <person name="Ho-Il K."/>
            <person name="Hahn J.H."/>
            <person name="Sangsakoo G."/>
            <person name="Vanavichit A."/>
            <person name="de Mattos Luiz.A.T."/>
            <person name="Zimmer P.D."/>
            <person name="Malone G."/>
            <person name="Dellagostin O."/>
            <person name="de Oliveira A.C."/>
            <person name="Bevan M."/>
            <person name="Bancroft I."/>
            <person name="Minx P."/>
            <person name="Cordum H."/>
            <person name="Wilson R."/>
            <person name="Cheng Z."/>
            <person name="Jin W."/>
            <person name="Jiang J."/>
            <person name="Leong S.A."/>
            <person name="Iwama H."/>
            <person name="Gojobori T."/>
            <person name="Itoh T."/>
            <person name="Niimura Y."/>
            <person name="Fujii Y."/>
            <person name="Habara T."/>
            <person name="Sakai H."/>
            <person name="Sato Y."/>
            <person name="Wilson G."/>
            <person name="Kumar K."/>
            <person name="McCouch S."/>
            <person name="Juretic N."/>
            <person name="Hoen D."/>
            <person name="Wright S."/>
            <person name="Bruskiewich R."/>
            <person name="Bureau T."/>
            <person name="Miyao A."/>
            <person name="Hirochika H."/>
            <person name="Nishikawa T."/>
            <person name="Kadowaki K."/>
            <person name="Sugiura M."/>
            <person name="Burr B."/>
            <person name="Sasaki T."/>
        </authorList>
    </citation>
    <scope>NUCLEOTIDE SEQUENCE [LARGE SCALE GENOMIC DNA]</scope>
    <source>
        <strain evidence="3">cv. Nipponbare</strain>
    </source>
</reference>
<dbReference type="Gramene" id="Os07t0450100-01">
    <property type="protein sequence ID" value="Os07t0450100-01"/>
    <property type="gene ID" value="Os07g0450100"/>
</dbReference>
<name>A0A0P0X5Z1_ORYSJ</name>
<proteinExistence type="predicted"/>
<evidence type="ECO:0000313" key="2">
    <source>
        <dbReference type="EMBL" id="BAT01313.1"/>
    </source>
</evidence>
<dbReference type="AlphaFoldDB" id="A0A0P0X5Z1"/>
<evidence type="ECO:0000256" key="1">
    <source>
        <dbReference type="SAM" id="MobiDB-lite"/>
    </source>
</evidence>
<evidence type="ECO:0000313" key="3">
    <source>
        <dbReference type="Proteomes" id="UP000059680"/>
    </source>
</evidence>
<dbReference type="Proteomes" id="UP000059680">
    <property type="component" value="Chromosome 7"/>
</dbReference>
<dbReference type="InParanoid" id="A0A0P0X5Z1"/>
<sequence length="137" mass="14981">MLLPNPQSPSQNPRHLRPKNSRCSGASSERYSHHVDKPASQRCRLLTLLAVDPVPLRHRRASGAAPFPWSHCSAPPPCGADRHRCLLVEPMVSTATNHLVHGHLLASCGCCLSASPHFSNCRYFTAQISFALVSIQV</sequence>